<dbReference type="Pfam" id="PF20965">
    <property type="entry name" value="DZF_C"/>
    <property type="match status" value="1"/>
</dbReference>
<keyword evidence="6" id="KW-0539">Nucleus</keyword>
<dbReference type="Gene3D" id="1.10.1410.40">
    <property type="match status" value="1"/>
</dbReference>
<keyword evidence="3" id="KW-0238">DNA-binding</keyword>
<evidence type="ECO:0000256" key="3">
    <source>
        <dbReference type="ARBA" id="ARBA00023125"/>
    </source>
</evidence>
<dbReference type="GO" id="GO:0071013">
    <property type="term" value="C:catalytic step 2 spliceosome"/>
    <property type="evidence" value="ECO:0007669"/>
    <property type="project" value="TreeGrafter"/>
</dbReference>
<evidence type="ECO:0000256" key="1">
    <source>
        <dbReference type="ARBA" id="ARBA00004123"/>
    </source>
</evidence>
<accession>A0A7I6IRV6</accession>
<dbReference type="GO" id="GO:0003677">
    <property type="term" value="F:DNA binding"/>
    <property type="evidence" value="ECO:0007669"/>
    <property type="project" value="UniProtKB-KW"/>
</dbReference>
<feature type="compositionally biased region" description="Acidic residues" evidence="7">
    <location>
        <begin position="395"/>
        <end position="413"/>
    </location>
</feature>
<evidence type="ECO:0000256" key="7">
    <source>
        <dbReference type="SAM" id="MobiDB-lite"/>
    </source>
</evidence>
<dbReference type="EMBL" id="KY022645">
    <property type="protein sequence ID" value="ARR97163.1"/>
    <property type="molecule type" value="mRNA"/>
</dbReference>
<evidence type="ECO:0000313" key="9">
    <source>
        <dbReference type="EMBL" id="ARR97163.1"/>
    </source>
</evidence>
<dbReference type="Gene3D" id="3.30.460.10">
    <property type="entry name" value="Beta Polymerase, domain 2"/>
    <property type="match status" value="1"/>
</dbReference>
<dbReference type="PANTHER" id="PTHR46447">
    <property type="entry name" value="INTERLEUKIN ENHANCER-BINDING FACTOR"/>
    <property type="match status" value="1"/>
</dbReference>
<dbReference type="SMART" id="SM00572">
    <property type="entry name" value="DZF"/>
    <property type="match status" value="1"/>
</dbReference>
<name>A0A7I6IRV6_HALDI</name>
<keyword evidence="5" id="KW-0804">Transcription</keyword>
<feature type="domain" description="DZF" evidence="8">
    <location>
        <begin position="52"/>
        <end position="400"/>
    </location>
</feature>
<dbReference type="SUPFAM" id="SSF81301">
    <property type="entry name" value="Nucleotidyltransferase"/>
    <property type="match status" value="1"/>
</dbReference>
<sequence>MRNRQPVHNIRTSIHVNQNITNMRNLRGRGGPPMRGGMRPSHPPFKPGPPFRAFIPHIPFDLVQCESTFPRAKTAPEEKALTESLLKRNTDLTPTAQEQASILALVTKIQGILDNLVIAPGTFDAAQVEEVRQVGSFKKGTMMGGHNVADIVVMLKTLPTKEAVASLGNKVLEELKVQEPNEVLSMLTNDSGFEISSADASVKGLITTIPPNLKKLDPELHLDGKVMQGHLAAVRHARWFEENAVHSSIKVLIRLLRDLKNRFEGLQPLTPWIIDLMGHYAVMNNPSRQPLPINVAFKRCLQLLAAGFFLPGSVGITDPCEQGTVRVHTVMTLEQQDQVCFTAQTLLRVLSHGGFKQILGMEGNSSIATEMSVWEGVVVTPSDKAYEKIERKEGEEEEEEGGDDEGMDTQEGQ</sequence>
<dbReference type="PROSITE" id="PS51703">
    <property type="entry name" value="DZF"/>
    <property type="match status" value="1"/>
</dbReference>
<dbReference type="PANTHER" id="PTHR46447:SF1">
    <property type="entry name" value="INTERLEUKIN ENHANCER-BINDING FACTOR 2"/>
    <property type="match status" value="1"/>
</dbReference>
<dbReference type="InterPro" id="IPR052134">
    <property type="entry name" value="ILF2"/>
</dbReference>
<evidence type="ECO:0000256" key="2">
    <source>
        <dbReference type="ARBA" id="ARBA00023015"/>
    </source>
</evidence>
<feature type="region of interest" description="Disordered" evidence="7">
    <location>
        <begin position="385"/>
        <end position="413"/>
    </location>
</feature>
<dbReference type="GO" id="GO:0003725">
    <property type="term" value="F:double-stranded RNA binding"/>
    <property type="evidence" value="ECO:0007669"/>
    <property type="project" value="TreeGrafter"/>
</dbReference>
<evidence type="ECO:0000259" key="8">
    <source>
        <dbReference type="PROSITE" id="PS51703"/>
    </source>
</evidence>
<reference evidence="9" key="1">
    <citation type="submission" date="2016-10" db="EMBL/GenBank/DDBJ databases">
        <authorList>
            <person name="Bathige S.D.N.K."/>
            <person name="Lee S."/>
            <person name="Lee J."/>
        </authorList>
    </citation>
    <scope>NUCLEOTIDE SEQUENCE</scope>
</reference>
<dbReference type="Pfam" id="PF07528">
    <property type="entry name" value="DZF_N"/>
    <property type="match status" value="1"/>
</dbReference>
<dbReference type="InterPro" id="IPR049401">
    <property type="entry name" value="DZF_dom_N"/>
</dbReference>
<evidence type="ECO:0000256" key="5">
    <source>
        <dbReference type="ARBA" id="ARBA00023163"/>
    </source>
</evidence>
<protein>
    <submittedName>
        <fullName evidence="9">Interleukin enhancer-binding factor 2-like protein</fullName>
    </submittedName>
</protein>
<dbReference type="InterPro" id="IPR043519">
    <property type="entry name" value="NT_sf"/>
</dbReference>
<proteinExistence type="evidence at transcript level"/>
<dbReference type="GO" id="GO:0045893">
    <property type="term" value="P:positive regulation of DNA-templated transcription"/>
    <property type="evidence" value="ECO:0007669"/>
    <property type="project" value="TreeGrafter"/>
</dbReference>
<dbReference type="InterPro" id="IPR049402">
    <property type="entry name" value="DZF_dom_C"/>
</dbReference>
<comment type="subcellular location">
    <subcellularLocation>
        <location evidence="1">Nucleus</location>
    </subcellularLocation>
</comment>
<keyword evidence="4" id="KW-0010">Activator</keyword>
<evidence type="ECO:0000256" key="4">
    <source>
        <dbReference type="ARBA" id="ARBA00023159"/>
    </source>
</evidence>
<evidence type="ECO:0000256" key="6">
    <source>
        <dbReference type="ARBA" id="ARBA00023242"/>
    </source>
</evidence>
<feature type="compositionally biased region" description="Basic and acidic residues" evidence="7">
    <location>
        <begin position="385"/>
        <end position="394"/>
    </location>
</feature>
<organism evidence="9">
    <name type="scientific">Haliotis discus discus</name>
    <name type="common">disc abalone</name>
    <dbReference type="NCBI Taxonomy" id="91233"/>
    <lineage>
        <taxon>Eukaryota</taxon>
        <taxon>Metazoa</taxon>
        <taxon>Spiralia</taxon>
        <taxon>Lophotrochozoa</taxon>
        <taxon>Mollusca</taxon>
        <taxon>Gastropoda</taxon>
        <taxon>Vetigastropoda</taxon>
        <taxon>Lepetellida</taxon>
        <taxon>Haliotoidea</taxon>
        <taxon>Haliotidae</taxon>
        <taxon>Haliotis</taxon>
    </lineage>
</organism>
<dbReference type="AlphaFoldDB" id="A0A7I6IRV6"/>
<dbReference type="PROSITE" id="PS50152">
    <property type="entry name" value="25A_SYNTH_3"/>
    <property type="match status" value="1"/>
</dbReference>
<dbReference type="InterPro" id="IPR006561">
    <property type="entry name" value="DZF_dom"/>
</dbReference>
<dbReference type="FunFam" id="3.30.460.10:FF:000058">
    <property type="entry name" value="Interleukin enhancer-binding factor 2"/>
    <property type="match status" value="1"/>
</dbReference>
<keyword evidence="2" id="KW-0805">Transcription regulation</keyword>